<dbReference type="RefSeq" id="XP_023462782.1">
    <property type="nucleotide sequence ID" value="XM_023615363.1"/>
</dbReference>
<keyword evidence="3" id="KW-1185">Reference proteome</keyword>
<keyword evidence="1" id="KW-0812">Transmembrane</keyword>
<dbReference type="AlphaFoldDB" id="A0A2G4SJX8"/>
<evidence type="ECO:0000256" key="1">
    <source>
        <dbReference type="SAM" id="Phobius"/>
    </source>
</evidence>
<organism evidence="2 3">
    <name type="scientific">Rhizopus microsporus ATCC 52813</name>
    <dbReference type="NCBI Taxonomy" id="1340429"/>
    <lineage>
        <taxon>Eukaryota</taxon>
        <taxon>Fungi</taxon>
        <taxon>Fungi incertae sedis</taxon>
        <taxon>Mucoromycota</taxon>
        <taxon>Mucoromycotina</taxon>
        <taxon>Mucoromycetes</taxon>
        <taxon>Mucorales</taxon>
        <taxon>Mucorineae</taxon>
        <taxon>Rhizopodaceae</taxon>
        <taxon>Rhizopus</taxon>
    </lineage>
</organism>
<dbReference type="Proteomes" id="UP000242254">
    <property type="component" value="Unassembled WGS sequence"/>
</dbReference>
<evidence type="ECO:0000313" key="3">
    <source>
        <dbReference type="Proteomes" id="UP000242254"/>
    </source>
</evidence>
<feature type="transmembrane region" description="Helical" evidence="1">
    <location>
        <begin position="65"/>
        <end position="87"/>
    </location>
</feature>
<name>A0A2G4SJX8_RHIZD</name>
<gene>
    <name evidence="2" type="ORF">RHIMIDRAFT_52207</name>
</gene>
<reference evidence="2 3" key="1">
    <citation type="journal article" date="2016" name="Proc. Natl. Acad. Sci. U.S.A.">
        <title>Lipid metabolic changes in an early divergent fungus govern the establishment of a mutualistic symbiosis with endobacteria.</title>
        <authorList>
            <person name="Lastovetsky O.A."/>
            <person name="Gaspar M.L."/>
            <person name="Mondo S.J."/>
            <person name="LaButti K.M."/>
            <person name="Sandor L."/>
            <person name="Grigoriev I.V."/>
            <person name="Henry S.A."/>
            <person name="Pawlowska T.E."/>
        </authorList>
    </citation>
    <scope>NUCLEOTIDE SEQUENCE [LARGE SCALE GENOMIC DNA]</scope>
    <source>
        <strain evidence="2 3">ATCC 52813</strain>
    </source>
</reference>
<keyword evidence="1" id="KW-0472">Membrane</keyword>
<keyword evidence="1" id="KW-1133">Transmembrane helix</keyword>
<feature type="transmembrane region" description="Helical" evidence="1">
    <location>
        <begin position="38"/>
        <end position="59"/>
    </location>
</feature>
<accession>A0A2G4SJX8</accession>
<sequence length="89" mass="10224">MDRSIIHNDVTSLKSFIKIHYTKKLVHKLDKMSSSRAFWCWLIIGRIVVNFWILCTSLGCGSLLSIISFFFFLLQPVFFSLGGGFLMTT</sequence>
<proteinExistence type="predicted"/>
<evidence type="ECO:0000313" key="2">
    <source>
        <dbReference type="EMBL" id="PHZ09074.1"/>
    </source>
</evidence>
<dbReference type="EMBL" id="KZ303860">
    <property type="protein sequence ID" value="PHZ09074.1"/>
    <property type="molecule type" value="Genomic_DNA"/>
</dbReference>
<protein>
    <submittedName>
        <fullName evidence="2">Uncharacterized protein</fullName>
    </submittedName>
</protein>
<dbReference type="GeneID" id="35446351"/>